<proteinExistence type="predicted"/>
<evidence type="ECO:0000313" key="2">
    <source>
        <dbReference type="EMBL" id="QHU33277.1"/>
    </source>
</evidence>
<feature type="transmembrane region" description="Helical" evidence="1">
    <location>
        <begin position="12"/>
        <end position="33"/>
    </location>
</feature>
<dbReference type="InterPro" id="IPR029058">
    <property type="entry name" value="AB_hydrolase_fold"/>
</dbReference>
<dbReference type="PANTHER" id="PTHR12277">
    <property type="entry name" value="ALPHA/BETA HYDROLASE DOMAIN-CONTAINING PROTEIN"/>
    <property type="match status" value="1"/>
</dbReference>
<organism evidence="2">
    <name type="scientific">viral metagenome</name>
    <dbReference type="NCBI Taxonomy" id="1070528"/>
    <lineage>
        <taxon>unclassified sequences</taxon>
        <taxon>metagenomes</taxon>
        <taxon>organismal metagenomes</taxon>
    </lineage>
</organism>
<keyword evidence="1" id="KW-0472">Membrane</keyword>
<dbReference type="AlphaFoldDB" id="A0A6C0LRQ3"/>
<keyword evidence="1" id="KW-1133">Transmembrane helix</keyword>
<keyword evidence="1" id="KW-0812">Transmembrane</keyword>
<sequence>MNIDSLYKKIIYVTIFIAILIMIMVYLKNILLYHPTKFSKKKYDIFYQRLFNLTGSSNFIINLEIVTSDGILLDTIYIKNPNVDSCIIFFHGNAGNISMRFDMIKFLYNYSSVLIFDYRSYGKSSGNSVTLTCDKLLIDSRTILEYTIHTLKFKPSKISLFGESLGCSIAIFLAAELSKTLDSKNYLHAIILNSPFYSLESIIESVFDKIGIGFWGKLFSVIYGREYKSNEWIQLINHQTKIMIAHSLRDEVIPYQESNRLYKLIHSIHPNVKFITITGTHNDVGLTEEYIYLLSDLIE</sequence>
<accession>A0A6C0LRQ3</accession>
<reference evidence="2" key="1">
    <citation type="journal article" date="2020" name="Nature">
        <title>Giant virus diversity and host interactions through global metagenomics.</title>
        <authorList>
            <person name="Schulz F."/>
            <person name="Roux S."/>
            <person name="Paez-Espino D."/>
            <person name="Jungbluth S."/>
            <person name="Walsh D.A."/>
            <person name="Denef V.J."/>
            <person name="McMahon K.D."/>
            <person name="Konstantinidis K.T."/>
            <person name="Eloe-Fadrosh E.A."/>
            <person name="Kyrpides N.C."/>
            <person name="Woyke T."/>
        </authorList>
    </citation>
    <scope>NUCLEOTIDE SEQUENCE</scope>
    <source>
        <strain evidence="2">GVMAG-S-1014582-52</strain>
    </source>
</reference>
<dbReference type="PANTHER" id="PTHR12277:SF81">
    <property type="entry name" value="PROTEIN ABHD13"/>
    <property type="match status" value="1"/>
</dbReference>
<dbReference type="Gene3D" id="3.40.50.1820">
    <property type="entry name" value="alpha/beta hydrolase"/>
    <property type="match status" value="1"/>
</dbReference>
<evidence type="ECO:0000256" key="1">
    <source>
        <dbReference type="SAM" id="Phobius"/>
    </source>
</evidence>
<protein>
    <recommendedName>
        <fullName evidence="3">Serine aminopeptidase S33 domain-containing protein</fullName>
    </recommendedName>
</protein>
<evidence type="ECO:0008006" key="3">
    <source>
        <dbReference type="Google" id="ProtNLM"/>
    </source>
</evidence>
<dbReference type="SUPFAM" id="SSF53474">
    <property type="entry name" value="alpha/beta-Hydrolases"/>
    <property type="match status" value="1"/>
</dbReference>
<name>A0A6C0LRQ3_9ZZZZ</name>
<dbReference type="EMBL" id="MN740556">
    <property type="protein sequence ID" value="QHU33277.1"/>
    <property type="molecule type" value="Genomic_DNA"/>
</dbReference>